<protein>
    <submittedName>
        <fullName evidence="2">Uncharacterized protein</fullName>
    </submittedName>
</protein>
<dbReference type="RefSeq" id="WP_180137210.1">
    <property type="nucleotide sequence ID" value="NZ_CAADHO010000001.1"/>
</dbReference>
<feature type="transmembrane region" description="Helical" evidence="1">
    <location>
        <begin position="25"/>
        <end position="49"/>
    </location>
</feature>
<dbReference type="Proteomes" id="UP000507962">
    <property type="component" value="Unassembled WGS sequence"/>
</dbReference>
<proteinExistence type="predicted"/>
<feature type="transmembrane region" description="Helical" evidence="1">
    <location>
        <begin position="61"/>
        <end position="80"/>
    </location>
</feature>
<evidence type="ECO:0000313" key="2">
    <source>
        <dbReference type="EMBL" id="VFQ43016.1"/>
    </source>
</evidence>
<keyword evidence="3" id="KW-1185">Reference proteome</keyword>
<organism evidence="2 3">
    <name type="scientific">Desulfoluna butyratoxydans</name>
    <dbReference type="NCBI Taxonomy" id="231438"/>
    <lineage>
        <taxon>Bacteria</taxon>
        <taxon>Pseudomonadati</taxon>
        <taxon>Thermodesulfobacteriota</taxon>
        <taxon>Desulfobacteria</taxon>
        <taxon>Desulfobacterales</taxon>
        <taxon>Desulfolunaceae</taxon>
        <taxon>Desulfoluna</taxon>
    </lineage>
</organism>
<keyword evidence="1" id="KW-0472">Membrane</keyword>
<evidence type="ECO:0000313" key="3">
    <source>
        <dbReference type="Proteomes" id="UP000507962"/>
    </source>
</evidence>
<gene>
    <name evidence="2" type="ORF">MSL71_6380</name>
</gene>
<dbReference type="AlphaFoldDB" id="A0A4U8YHH0"/>
<sequence>MDHGTIKKALADQLKAARRETLSGLLWGGLLAVVGYVGAGIILKCVVLFCLEVDQKVVEDWFWRLYGGFFVLLMVVGFFYQPRTSYDFGMKSNPFSQKDDMERAHMTGGFILALPHFTYHYLRTLLGYFFNAGEQVDLNLAAGLLAHAAHPHYTVSLKNAYASNLPKKTVDGTLITLEDTGVVSISRQRGLMTLTLKGREMVGRDPVTKQAERFMLE</sequence>
<evidence type="ECO:0000256" key="1">
    <source>
        <dbReference type="SAM" id="Phobius"/>
    </source>
</evidence>
<dbReference type="EMBL" id="CAADHO010000001">
    <property type="protein sequence ID" value="VFQ43016.1"/>
    <property type="molecule type" value="Genomic_DNA"/>
</dbReference>
<accession>A0A4U8YHH0</accession>
<keyword evidence="1" id="KW-1133">Transmembrane helix</keyword>
<keyword evidence="1" id="KW-0812">Transmembrane</keyword>
<reference evidence="2 3" key="1">
    <citation type="submission" date="2019-03" db="EMBL/GenBank/DDBJ databases">
        <authorList>
            <person name="Nijsse B."/>
        </authorList>
    </citation>
    <scope>NUCLEOTIDE SEQUENCE [LARGE SCALE GENOMIC DNA]</scope>
    <source>
        <strain evidence="2">Desulfoluna butyratoxydans MSL71</strain>
    </source>
</reference>
<name>A0A4U8YHH0_9BACT</name>